<proteinExistence type="predicted"/>
<dbReference type="OrthoDB" id="3778270at2"/>
<reference evidence="1 2" key="1">
    <citation type="submission" date="2017-10" db="EMBL/GenBank/DDBJ databases">
        <title>Sequencing the genomes of 1000 actinobacteria strains.</title>
        <authorList>
            <person name="Klenk H.-P."/>
        </authorList>
    </citation>
    <scope>NUCLEOTIDE SEQUENCE [LARGE SCALE GENOMIC DNA]</scope>
    <source>
        <strain evidence="1 2">DSM 21838</strain>
    </source>
</reference>
<evidence type="ECO:0000313" key="2">
    <source>
        <dbReference type="Proteomes" id="UP000222106"/>
    </source>
</evidence>
<protein>
    <submittedName>
        <fullName evidence="1">Deazaflavin-dependent oxidoreductase (Nitroreductase family)</fullName>
    </submittedName>
</protein>
<dbReference type="Proteomes" id="UP000222106">
    <property type="component" value="Unassembled WGS sequence"/>
</dbReference>
<dbReference type="NCBIfam" id="TIGR00026">
    <property type="entry name" value="hi_GC_TIGR00026"/>
    <property type="match status" value="1"/>
</dbReference>
<organism evidence="1 2">
    <name type="scientific">Georgenia soli</name>
    <dbReference type="NCBI Taxonomy" id="638953"/>
    <lineage>
        <taxon>Bacteria</taxon>
        <taxon>Bacillati</taxon>
        <taxon>Actinomycetota</taxon>
        <taxon>Actinomycetes</taxon>
        <taxon>Micrococcales</taxon>
        <taxon>Bogoriellaceae</taxon>
        <taxon>Georgenia</taxon>
    </lineage>
</organism>
<sequence>MVTPAATPGRRTTGRPLLGLRRKPGRLALTVFRMPLNAYRHDAGWLLGHTFLQFTHVGRRSGRPYATVAMVLHIDRAAREAVICAGWGPDTDWVRNLRVGPAVNVRIGRASFRPEHRFLSDEEAFAVVARFRLEHPYRVRFFQTVLGWGDLRDDGAAREFVRTHPFVGFRPAASREVPPRRVS</sequence>
<comment type="caution">
    <text evidence="1">The sequence shown here is derived from an EMBL/GenBank/DDBJ whole genome shotgun (WGS) entry which is preliminary data.</text>
</comment>
<dbReference type="EMBL" id="PDJI01000004">
    <property type="protein sequence ID" value="PFG38350.1"/>
    <property type="molecule type" value="Genomic_DNA"/>
</dbReference>
<dbReference type="InterPro" id="IPR004378">
    <property type="entry name" value="F420H2_quin_Rdtase"/>
</dbReference>
<dbReference type="GO" id="GO:0016491">
    <property type="term" value="F:oxidoreductase activity"/>
    <property type="evidence" value="ECO:0007669"/>
    <property type="project" value="InterPro"/>
</dbReference>
<dbReference type="Pfam" id="PF04075">
    <property type="entry name" value="F420H2_quin_red"/>
    <property type="match status" value="1"/>
</dbReference>
<dbReference type="AlphaFoldDB" id="A0A2A9EJC9"/>
<gene>
    <name evidence="1" type="ORF">ATJ97_0827</name>
</gene>
<dbReference type="InterPro" id="IPR012349">
    <property type="entry name" value="Split_barrel_FMN-bd"/>
</dbReference>
<accession>A0A2A9EJC9</accession>
<dbReference type="Gene3D" id="2.30.110.10">
    <property type="entry name" value="Electron Transport, Fmn-binding Protein, Chain A"/>
    <property type="match status" value="1"/>
</dbReference>
<dbReference type="RefSeq" id="WP_098482638.1">
    <property type="nucleotide sequence ID" value="NZ_PDJI01000004.1"/>
</dbReference>
<name>A0A2A9EJC9_9MICO</name>
<keyword evidence="2" id="KW-1185">Reference proteome</keyword>
<evidence type="ECO:0000313" key="1">
    <source>
        <dbReference type="EMBL" id="PFG38350.1"/>
    </source>
</evidence>